<organism evidence="2 3">
    <name type="scientific">Litomosoides sigmodontis</name>
    <name type="common">Filarial nematode worm</name>
    <dbReference type="NCBI Taxonomy" id="42156"/>
    <lineage>
        <taxon>Eukaryota</taxon>
        <taxon>Metazoa</taxon>
        <taxon>Ecdysozoa</taxon>
        <taxon>Nematoda</taxon>
        <taxon>Chromadorea</taxon>
        <taxon>Rhabditida</taxon>
        <taxon>Spirurina</taxon>
        <taxon>Spiruromorpha</taxon>
        <taxon>Filarioidea</taxon>
        <taxon>Onchocercidae</taxon>
        <taxon>Litomosoides</taxon>
    </lineage>
</organism>
<feature type="transmembrane region" description="Helical" evidence="1">
    <location>
        <begin position="39"/>
        <end position="59"/>
    </location>
</feature>
<gene>
    <name evidence="2" type="ORF">NLS_LOCUS5760</name>
</gene>
<feature type="transmembrane region" description="Helical" evidence="1">
    <location>
        <begin position="71"/>
        <end position="89"/>
    </location>
</feature>
<dbReference type="InterPro" id="IPR047130">
    <property type="entry name" value="7TM_GPCR_Srsx_nematod"/>
</dbReference>
<keyword evidence="1" id="KW-0812">Transmembrane</keyword>
<dbReference type="SUPFAM" id="SSF81321">
    <property type="entry name" value="Family A G protein-coupled receptor-like"/>
    <property type="match status" value="1"/>
</dbReference>
<dbReference type="AlphaFoldDB" id="A0A3P6TGH7"/>
<accession>A0A3P6TGH7</accession>
<feature type="transmembrane region" description="Helical" evidence="1">
    <location>
        <begin position="260"/>
        <end position="281"/>
    </location>
</feature>
<evidence type="ECO:0008006" key="4">
    <source>
        <dbReference type="Google" id="ProtNLM"/>
    </source>
</evidence>
<dbReference type="Gene3D" id="1.20.1070.10">
    <property type="entry name" value="Rhodopsin 7-helix transmembrane proteins"/>
    <property type="match status" value="1"/>
</dbReference>
<keyword evidence="1" id="KW-0472">Membrane</keyword>
<evidence type="ECO:0000313" key="3">
    <source>
        <dbReference type="Proteomes" id="UP000277928"/>
    </source>
</evidence>
<feature type="transmembrane region" description="Helical" evidence="1">
    <location>
        <begin position="176"/>
        <end position="200"/>
    </location>
</feature>
<dbReference type="OMA" id="CPIFNRI"/>
<dbReference type="EMBL" id="UYRX01000454">
    <property type="protein sequence ID" value="VDK82449.1"/>
    <property type="molecule type" value="Genomic_DNA"/>
</dbReference>
<keyword evidence="1" id="KW-1133">Transmembrane helix</keyword>
<dbReference type="Proteomes" id="UP000277928">
    <property type="component" value="Unassembled WGS sequence"/>
</dbReference>
<dbReference type="PANTHER" id="PTHR23360">
    <property type="entry name" value="G-PROTEIN COUPLED RECEPTORS FAMILY 1 PROFILE DOMAIN-CONTAINING PROTEIN-RELATED"/>
    <property type="match status" value="1"/>
</dbReference>
<name>A0A3P6TGH7_LITSI</name>
<feature type="transmembrane region" description="Helical" evidence="1">
    <location>
        <begin position="95"/>
        <end position="114"/>
    </location>
</feature>
<protein>
    <recommendedName>
        <fullName evidence="4">G-protein coupled receptors family 1 profile domain-containing protein</fullName>
    </recommendedName>
</protein>
<keyword evidence="3" id="KW-1185">Reference proteome</keyword>
<dbReference type="OrthoDB" id="5858893at2759"/>
<sequence length="329" mass="37077">MTLKFSIYIAGGIVTFTLNIFYFVAIVRTKTNRERYGLTGMEFFADGLTGFAIALTGAMRNIQILLGSQNYTVSRLFCVIMPYNIILAWTEPMTAISMLVVSIDRLISIVKPVLYYRKMLNIQHYLVRLIHHVQIFGSNLVVFLMISSSVVCSYLNNIRVHPFCWTPNSRCVIFNQLFYGTRISAATGSVTLYVLTLFIVRRYNRRMKEQQNTQTANLNKRQLNFTKTVGLSCFATAGLYVAPMIAAFTQTNNDMIQDSIYSTAVIISFLNSFSKTIILGCGSHEIREAIIDVMPGIFSRCGIHKAQTTKVIKFNARQVAPKLATNNGI</sequence>
<feature type="transmembrane region" description="Helical" evidence="1">
    <location>
        <begin position="135"/>
        <end position="156"/>
    </location>
</feature>
<feature type="transmembrane region" description="Helical" evidence="1">
    <location>
        <begin position="7"/>
        <end position="27"/>
    </location>
</feature>
<evidence type="ECO:0000313" key="2">
    <source>
        <dbReference type="EMBL" id="VDK82449.1"/>
    </source>
</evidence>
<reference evidence="2 3" key="1">
    <citation type="submission" date="2018-08" db="EMBL/GenBank/DDBJ databases">
        <authorList>
            <person name="Laetsch R D."/>
            <person name="Stevens L."/>
            <person name="Kumar S."/>
            <person name="Blaxter L. M."/>
        </authorList>
    </citation>
    <scope>NUCLEOTIDE SEQUENCE [LARGE SCALE GENOMIC DNA]</scope>
</reference>
<proteinExistence type="predicted"/>
<feature type="transmembrane region" description="Helical" evidence="1">
    <location>
        <begin position="229"/>
        <end position="248"/>
    </location>
</feature>
<evidence type="ECO:0000256" key="1">
    <source>
        <dbReference type="SAM" id="Phobius"/>
    </source>
</evidence>